<dbReference type="AlphaFoldDB" id="A0A091D299"/>
<dbReference type="GO" id="GO:0022625">
    <property type="term" value="C:cytosolic large ribosomal subunit"/>
    <property type="evidence" value="ECO:0007669"/>
    <property type="project" value="TreeGrafter"/>
</dbReference>
<proteinExistence type="predicted"/>
<keyword evidence="2" id="KW-0689">Ribosomal protein</keyword>
<organism evidence="2 3">
    <name type="scientific">Fukomys damarensis</name>
    <name type="common">Damaraland mole rat</name>
    <name type="synonym">Cryptomys damarensis</name>
    <dbReference type="NCBI Taxonomy" id="885580"/>
    <lineage>
        <taxon>Eukaryota</taxon>
        <taxon>Metazoa</taxon>
        <taxon>Chordata</taxon>
        <taxon>Craniata</taxon>
        <taxon>Vertebrata</taxon>
        <taxon>Euteleostomi</taxon>
        <taxon>Mammalia</taxon>
        <taxon>Eutheria</taxon>
        <taxon>Euarchontoglires</taxon>
        <taxon>Glires</taxon>
        <taxon>Rodentia</taxon>
        <taxon>Hystricomorpha</taxon>
        <taxon>Bathyergidae</taxon>
        <taxon>Fukomys</taxon>
    </lineage>
</organism>
<accession>A0A091D299</accession>
<dbReference type="GO" id="GO:0000463">
    <property type="term" value="P:maturation of LSU-rRNA from tricistronic rRNA transcript (SSU-rRNA, 5.8S rRNA, LSU-rRNA)"/>
    <property type="evidence" value="ECO:0007669"/>
    <property type="project" value="TreeGrafter"/>
</dbReference>
<dbReference type="InterPro" id="IPR012988">
    <property type="entry name" value="Ribosomal_uL30_N_euk"/>
</dbReference>
<dbReference type="GO" id="GO:0003723">
    <property type="term" value="F:RNA binding"/>
    <property type="evidence" value="ECO:0007669"/>
    <property type="project" value="TreeGrafter"/>
</dbReference>
<dbReference type="Pfam" id="PF08079">
    <property type="entry name" value="Ribosomal_L30_N"/>
    <property type="match status" value="1"/>
</dbReference>
<evidence type="ECO:0000313" key="2">
    <source>
        <dbReference type="EMBL" id="KFO24305.1"/>
    </source>
</evidence>
<gene>
    <name evidence="2" type="ORF">H920_14310</name>
</gene>
<keyword evidence="3" id="KW-1185">Reference proteome</keyword>
<evidence type="ECO:0000313" key="3">
    <source>
        <dbReference type="Proteomes" id="UP000028990"/>
    </source>
</evidence>
<keyword evidence="2" id="KW-0687">Ribonucleoprotein</keyword>
<protein>
    <submittedName>
        <fullName evidence="2">60S ribosomal protein L7</fullName>
    </submittedName>
</protein>
<dbReference type="Proteomes" id="UP000028990">
    <property type="component" value="Unassembled WGS sequence"/>
</dbReference>
<dbReference type="InterPro" id="IPR039699">
    <property type="entry name" value="Ribosomal_uL30"/>
</dbReference>
<reference evidence="2 3" key="1">
    <citation type="submission" date="2013-11" db="EMBL/GenBank/DDBJ databases">
        <title>The Damaraland mole rat (Fukomys damarensis) genome and evolution of African mole rats.</title>
        <authorList>
            <person name="Gladyshev V.N."/>
            <person name="Fang X."/>
        </authorList>
    </citation>
    <scope>NUCLEOTIDE SEQUENCE [LARGE SCALE GENOMIC DNA]</scope>
    <source>
        <tissue evidence="2">Liver</tissue>
    </source>
</reference>
<dbReference type="EMBL" id="KN123623">
    <property type="protein sequence ID" value="KFO24305.1"/>
    <property type="molecule type" value="Genomic_DNA"/>
</dbReference>
<feature type="domain" description="Large ribosomal subunit protein uL30 N-terminal eukaryotes" evidence="1">
    <location>
        <begin position="14"/>
        <end position="85"/>
    </location>
</feature>
<dbReference type="PANTHER" id="PTHR11524">
    <property type="entry name" value="60S RIBOSOMAL PROTEIN L7"/>
    <property type="match status" value="1"/>
</dbReference>
<dbReference type="PANTHER" id="PTHR11524:SF12">
    <property type="entry name" value="LARGE RIBOSOMAL SUBUNIT PROTEIN UL30"/>
    <property type="match status" value="1"/>
</dbReference>
<dbReference type="GO" id="GO:0003735">
    <property type="term" value="F:structural constituent of ribosome"/>
    <property type="evidence" value="ECO:0007669"/>
    <property type="project" value="TreeGrafter"/>
</dbReference>
<evidence type="ECO:0000259" key="1">
    <source>
        <dbReference type="Pfam" id="PF08079"/>
    </source>
</evidence>
<sequence length="130" mass="15548">MEAIEEKKRMVLAVPQAPKKKLRCFAELKVNHLRKRFAHQMLRKARRKFIYEKARHYHKEYRQIHRIEIRMAQMARKAGNCYVPAEPKLAFVIRIRNFNGISSNVHKVLQLLHLPPNLLWYLCSAQQGFN</sequence>
<name>A0A091D299_FUKDA</name>